<gene>
    <name evidence="3" type="ORF">HME9302_00049</name>
    <name evidence="4" type="ORF">HME9302_02547</name>
</gene>
<dbReference type="EMBL" id="QBKA01000002">
    <property type="protein sequence ID" value="RDC58874.1"/>
    <property type="molecule type" value="Genomic_DNA"/>
</dbReference>
<dbReference type="Pfam" id="PF12146">
    <property type="entry name" value="Hydrolase_4"/>
    <property type="match status" value="1"/>
</dbReference>
<dbReference type="EMBL" id="QBKA01000002">
    <property type="protein sequence ID" value="RDC61326.1"/>
    <property type="molecule type" value="Genomic_DNA"/>
</dbReference>
<evidence type="ECO:0000313" key="3">
    <source>
        <dbReference type="EMBL" id="RDC58874.1"/>
    </source>
</evidence>
<keyword evidence="5" id="KW-1185">Reference proteome</keyword>
<dbReference type="Gene3D" id="3.40.50.1820">
    <property type="entry name" value="alpha/beta hydrolase"/>
    <property type="match status" value="1"/>
</dbReference>
<evidence type="ECO:0000256" key="1">
    <source>
        <dbReference type="SAM" id="SignalP"/>
    </source>
</evidence>
<accession>A0A369QDM9</accession>
<dbReference type="GO" id="GO:0052689">
    <property type="term" value="F:carboxylic ester hydrolase activity"/>
    <property type="evidence" value="ECO:0007669"/>
    <property type="project" value="TreeGrafter"/>
</dbReference>
<sequence>MDITKAAIATIALMSSSVLMAHDARPITAAGPDGELAGTLLAPAEGKPLVLIIPGSGPTDRDGNSPLGISASTYRMLAEDLAARGIGSLRIDKRGMFGSAAAVKDANAVTIDDYVQDIAAWIAAARMETSAECIWLAGHSEGGLVALSAAGEVDNLCGLILIAAPGRPLGMIMREQFTANPMNAPILPDAMAAIDALEAGERVDVSAMHPALQGVFAPQVQGFLIDLFARDPAALIADTDLPVLIVQGEADIQVASADAKALSTAQPVARFASLPGVNHVLKDVGNADRAQNMASYANPELPIAPTVTVAIADFVLDQQE</sequence>
<comment type="caution">
    <text evidence="4">The sequence shown here is derived from an EMBL/GenBank/DDBJ whole genome shotgun (WGS) entry which is preliminary data.</text>
</comment>
<dbReference type="InterPro" id="IPR022742">
    <property type="entry name" value="Hydrolase_4"/>
</dbReference>
<evidence type="ECO:0000313" key="5">
    <source>
        <dbReference type="Proteomes" id="UP000253727"/>
    </source>
</evidence>
<dbReference type="Proteomes" id="UP000253727">
    <property type="component" value="Unassembled WGS sequence"/>
</dbReference>
<reference evidence="4 5" key="1">
    <citation type="submission" date="2018-04" db="EMBL/GenBank/DDBJ databases">
        <title>Altererythrobacter sp. HME9302 genome sequencing and assembly.</title>
        <authorList>
            <person name="Kang H."/>
            <person name="Kim H."/>
            <person name="Joh K."/>
        </authorList>
    </citation>
    <scope>NUCLEOTIDE SEQUENCE [LARGE SCALE GENOMIC DNA]</scope>
    <source>
        <strain evidence="4 5">HME9302</strain>
    </source>
</reference>
<proteinExistence type="predicted"/>
<feature type="chain" id="PRO_5033784605" description="Serine aminopeptidase S33 domain-containing protein" evidence="1">
    <location>
        <begin position="22"/>
        <end position="320"/>
    </location>
</feature>
<dbReference type="SUPFAM" id="SSF53474">
    <property type="entry name" value="alpha/beta-Hydrolases"/>
    <property type="match status" value="1"/>
</dbReference>
<keyword evidence="1" id="KW-0732">Signal</keyword>
<feature type="domain" description="Serine aminopeptidase S33" evidence="2">
    <location>
        <begin position="70"/>
        <end position="279"/>
    </location>
</feature>
<evidence type="ECO:0000259" key="2">
    <source>
        <dbReference type="Pfam" id="PF12146"/>
    </source>
</evidence>
<dbReference type="RefSeq" id="WP_115365331.1">
    <property type="nucleotide sequence ID" value="NZ_QBKA01000002.1"/>
</dbReference>
<name>A0A369QDM9_9SPHN</name>
<feature type="signal peptide" evidence="1">
    <location>
        <begin position="1"/>
        <end position="21"/>
    </location>
</feature>
<dbReference type="PANTHER" id="PTHR43265">
    <property type="entry name" value="ESTERASE ESTD"/>
    <property type="match status" value="1"/>
</dbReference>
<dbReference type="InterPro" id="IPR029058">
    <property type="entry name" value="AB_hydrolase_fold"/>
</dbReference>
<dbReference type="InterPro" id="IPR053145">
    <property type="entry name" value="AB_hydrolase_Est10"/>
</dbReference>
<dbReference type="AlphaFoldDB" id="A0A369QDM9"/>
<evidence type="ECO:0000313" key="4">
    <source>
        <dbReference type="EMBL" id="RDC61326.1"/>
    </source>
</evidence>
<organism evidence="4 5">
    <name type="scientific">Alteripontixanthobacter maritimus</name>
    <dbReference type="NCBI Taxonomy" id="2161824"/>
    <lineage>
        <taxon>Bacteria</taxon>
        <taxon>Pseudomonadati</taxon>
        <taxon>Pseudomonadota</taxon>
        <taxon>Alphaproteobacteria</taxon>
        <taxon>Sphingomonadales</taxon>
        <taxon>Erythrobacteraceae</taxon>
        <taxon>Alteripontixanthobacter</taxon>
    </lineage>
</organism>
<dbReference type="PANTHER" id="PTHR43265:SF1">
    <property type="entry name" value="ESTERASE ESTD"/>
    <property type="match status" value="1"/>
</dbReference>
<protein>
    <recommendedName>
        <fullName evidence="2">Serine aminopeptidase S33 domain-containing protein</fullName>
    </recommendedName>
</protein>
<dbReference type="OrthoDB" id="9809549at2"/>